<protein>
    <recommendedName>
        <fullName evidence="5">Secreted protein</fullName>
    </recommendedName>
</protein>
<evidence type="ECO:0008006" key="5">
    <source>
        <dbReference type="Google" id="ProtNLM"/>
    </source>
</evidence>
<evidence type="ECO:0000256" key="2">
    <source>
        <dbReference type="SAM" id="SignalP"/>
    </source>
</evidence>
<name>A0A2V1D2A9_9PLEO</name>
<accession>A0A2V1D2A9</accession>
<evidence type="ECO:0000256" key="1">
    <source>
        <dbReference type="SAM" id="MobiDB-lite"/>
    </source>
</evidence>
<feature type="chain" id="PRO_5016076679" description="Secreted protein" evidence="2">
    <location>
        <begin position="23"/>
        <end position="119"/>
    </location>
</feature>
<reference evidence="3 4" key="1">
    <citation type="journal article" date="2018" name="Sci. Rep.">
        <title>Comparative genomics provides insights into the lifestyle and reveals functional heterogeneity of dark septate endophytic fungi.</title>
        <authorList>
            <person name="Knapp D.G."/>
            <person name="Nemeth J.B."/>
            <person name="Barry K."/>
            <person name="Hainaut M."/>
            <person name="Henrissat B."/>
            <person name="Johnson J."/>
            <person name="Kuo A."/>
            <person name="Lim J.H.P."/>
            <person name="Lipzen A."/>
            <person name="Nolan M."/>
            <person name="Ohm R.A."/>
            <person name="Tamas L."/>
            <person name="Grigoriev I.V."/>
            <person name="Spatafora J.W."/>
            <person name="Nagy L.G."/>
            <person name="Kovacs G.M."/>
        </authorList>
    </citation>
    <scope>NUCLEOTIDE SEQUENCE [LARGE SCALE GENOMIC DNA]</scope>
    <source>
        <strain evidence="3 4">DSE2036</strain>
    </source>
</reference>
<dbReference type="Proteomes" id="UP000244855">
    <property type="component" value="Unassembled WGS sequence"/>
</dbReference>
<proteinExistence type="predicted"/>
<gene>
    <name evidence="3" type="ORF">DM02DRAFT_316397</name>
</gene>
<evidence type="ECO:0000313" key="4">
    <source>
        <dbReference type="Proteomes" id="UP000244855"/>
    </source>
</evidence>
<evidence type="ECO:0000313" key="3">
    <source>
        <dbReference type="EMBL" id="PVH91759.1"/>
    </source>
</evidence>
<organism evidence="3 4">
    <name type="scientific">Periconia macrospinosa</name>
    <dbReference type="NCBI Taxonomy" id="97972"/>
    <lineage>
        <taxon>Eukaryota</taxon>
        <taxon>Fungi</taxon>
        <taxon>Dikarya</taxon>
        <taxon>Ascomycota</taxon>
        <taxon>Pezizomycotina</taxon>
        <taxon>Dothideomycetes</taxon>
        <taxon>Pleosporomycetidae</taxon>
        <taxon>Pleosporales</taxon>
        <taxon>Massarineae</taxon>
        <taxon>Periconiaceae</taxon>
        <taxon>Periconia</taxon>
    </lineage>
</organism>
<dbReference type="EMBL" id="KZ805787">
    <property type="protein sequence ID" value="PVH91759.1"/>
    <property type="molecule type" value="Genomic_DNA"/>
</dbReference>
<dbReference type="AlphaFoldDB" id="A0A2V1D2A9"/>
<keyword evidence="2" id="KW-0732">Signal</keyword>
<keyword evidence="4" id="KW-1185">Reference proteome</keyword>
<feature type="signal peptide" evidence="2">
    <location>
        <begin position="1"/>
        <end position="22"/>
    </location>
</feature>
<feature type="region of interest" description="Disordered" evidence="1">
    <location>
        <begin position="80"/>
        <end position="99"/>
    </location>
</feature>
<sequence>MKAPHACALWLTCLVYIRVFDAGNSMSTSTVRRPALPRLSEASDTRRNHLLSSHQQSMGSGKFVRTGAVILFERLRPRPLGGARVPRPPKRLEHSARRPSFAPTGCRSLVVGQLVQVCP</sequence>